<name>A0ABP9EGF3_9GAMM</name>
<evidence type="ECO:0000313" key="2">
    <source>
        <dbReference type="Proteomes" id="UP001499988"/>
    </source>
</evidence>
<dbReference type="Proteomes" id="UP001499988">
    <property type="component" value="Unassembled WGS sequence"/>
</dbReference>
<comment type="caution">
    <text evidence="1">The sequence shown here is derived from an EMBL/GenBank/DDBJ whole genome shotgun (WGS) entry which is preliminary data.</text>
</comment>
<reference evidence="2" key="1">
    <citation type="journal article" date="2019" name="Int. J. Syst. Evol. Microbiol.">
        <title>The Global Catalogue of Microorganisms (GCM) 10K type strain sequencing project: providing services to taxonomists for standard genome sequencing and annotation.</title>
        <authorList>
            <consortium name="The Broad Institute Genomics Platform"/>
            <consortium name="The Broad Institute Genome Sequencing Center for Infectious Disease"/>
            <person name="Wu L."/>
            <person name="Ma J."/>
        </authorList>
    </citation>
    <scope>NUCLEOTIDE SEQUENCE [LARGE SCALE GENOMIC DNA]</scope>
    <source>
        <strain evidence="2">JCM 18401</strain>
    </source>
</reference>
<dbReference type="EMBL" id="BAABJZ010000012">
    <property type="protein sequence ID" value="GAA4878178.1"/>
    <property type="molecule type" value="Genomic_DNA"/>
</dbReference>
<accession>A0ABP9EGF3</accession>
<dbReference type="InterPro" id="IPR021732">
    <property type="entry name" value="DUF3301"/>
</dbReference>
<evidence type="ECO:0000313" key="1">
    <source>
        <dbReference type="EMBL" id="GAA4878178.1"/>
    </source>
</evidence>
<dbReference type="RefSeq" id="WP_345333936.1">
    <property type="nucleotide sequence ID" value="NZ_BAABJZ010000012.1"/>
</dbReference>
<gene>
    <name evidence="1" type="ORF">GCM10023333_09530</name>
</gene>
<proteinExistence type="predicted"/>
<keyword evidence="2" id="KW-1185">Reference proteome</keyword>
<dbReference type="Pfam" id="PF11743">
    <property type="entry name" value="DUF3301"/>
    <property type="match status" value="1"/>
</dbReference>
<protein>
    <submittedName>
        <fullName evidence="1">DUF3301 domain-containing protein</fullName>
    </submittedName>
</protein>
<sequence>MFNLFELMLLMGCGLIGLLFWQLRQISEGAEFHARRLCQQRRLQMLNVARIKARLGKIPGNGIGWHTEYQIEFSTDGLNSLTATLEFLGNRLKDTKLPFYPEPEWQDAPQSRGRVGMGGCGGGSCGPKTGCKTNCK</sequence>
<organism evidence="1 2">
    <name type="scientific">Ferrimonas pelagia</name>
    <dbReference type="NCBI Taxonomy" id="1177826"/>
    <lineage>
        <taxon>Bacteria</taxon>
        <taxon>Pseudomonadati</taxon>
        <taxon>Pseudomonadota</taxon>
        <taxon>Gammaproteobacteria</taxon>
        <taxon>Alteromonadales</taxon>
        <taxon>Ferrimonadaceae</taxon>
        <taxon>Ferrimonas</taxon>
    </lineage>
</organism>